<dbReference type="SUPFAM" id="SSF54975">
    <property type="entry name" value="Acylphosphatase/BLUF domain-like"/>
    <property type="match status" value="1"/>
</dbReference>
<dbReference type="EMBL" id="RYZH01000009">
    <property type="protein sequence ID" value="RUL88601.1"/>
    <property type="molecule type" value="Genomic_DNA"/>
</dbReference>
<comment type="catalytic activity">
    <reaction evidence="3 4">
        <text>an acyl phosphate + H2O = a carboxylate + phosphate + H(+)</text>
        <dbReference type="Rhea" id="RHEA:14965"/>
        <dbReference type="ChEBI" id="CHEBI:15377"/>
        <dbReference type="ChEBI" id="CHEBI:15378"/>
        <dbReference type="ChEBI" id="CHEBI:29067"/>
        <dbReference type="ChEBI" id="CHEBI:43474"/>
        <dbReference type="ChEBI" id="CHEBI:59918"/>
        <dbReference type="EC" id="3.6.1.7"/>
    </reaction>
</comment>
<dbReference type="AlphaFoldDB" id="A0A432MMD6"/>
<organism evidence="7 8">
    <name type="scientific">Tautonia sociabilis</name>
    <dbReference type="NCBI Taxonomy" id="2080755"/>
    <lineage>
        <taxon>Bacteria</taxon>
        <taxon>Pseudomonadati</taxon>
        <taxon>Planctomycetota</taxon>
        <taxon>Planctomycetia</taxon>
        <taxon>Isosphaerales</taxon>
        <taxon>Isosphaeraceae</taxon>
        <taxon>Tautonia</taxon>
    </lineage>
</organism>
<keyword evidence="8" id="KW-1185">Reference proteome</keyword>
<name>A0A432MMD6_9BACT</name>
<dbReference type="Pfam" id="PF00708">
    <property type="entry name" value="Acylphosphatase"/>
    <property type="match status" value="1"/>
</dbReference>
<sequence length="89" mass="10159">MIRCRVYYDGRVQGVGFRATASRIAADFEVGGTVRNLDDGRVELVVEGTEDEVETFLTAVRSELRRFIRDERTEILPPGEPFSEFRVAY</sequence>
<protein>
    <recommendedName>
        <fullName evidence="2 4">acylphosphatase</fullName>
        <ecNumber evidence="2 4">3.6.1.7</ecNumber>
    </recommendedName>
</protein>
<accession>A0A432MMD6</accession>
<dbReference type="GO" id="GO:0003998">
    <property type="term" value="F:acylphosphatase activity"/>
    <property type="evidence" value="ECO:0007669"/>
    <property type="project" value="UniProtKB-EC"/>
</dbReference>
<reference evidence="7 8" key="1">
    <citation type="submission" date="2018-12" db="EMBL/GenBank/DDBJ databases">
        <authorList>
            <person name="Toschakov S.V."/>
        </authorList>
    </citation>
    <scope>NUCLEOTIDE SEQUENCE [LARGE SCALE GENOMIC DNA]</scope>
    <source>
        <strain evidence="7 8">GM2012</strain>
    </source>
</reference>
<keyword evidence="4" id="KW-0378">Hydrolase</keyword>
<evidence type="ECO:0000259" key="6">
    <source>
        <dbReference type="PROSITE" id="PS51160"/>
    </source>
</evidence>
<comment type="caution">
    <text evidence="7">The sequence shown here is derived from an EMBL/GenBank/DDBJ whole genome shotgun (WGS) entry which is preliminary data.</text>
</comment>
<proteinExistence type="inferred from homology"/>
<dbReference type="PROSITE" id="PS51160">
    <property type="entry name" value="ACYLPHOSPHATASE_3"/>
    <property type="match status" value="1"/>
</dbReference>
<dbReference type="EC" id="3.6.1.7" evidence="2 4"/>
<dbReference type="Gene3D" id="3.30.70.100">
    <property type="match status" value="1"/>
</dbReference>
<dbReference type="OrthoDB" id="9808093at2"/>
<dbReference type="InterPro" id="IPR020456">
    <property type="entry name" value="Acylphosphatase"/>
</dbReference>
<dbReference type="PANTHER" id="PTHR47268">
    <property type="entry name" value="ACYLPHOSPHATASE"/>
    <property type="match status" value="1"/>
</dbReference>
<evidence type="ECO:0000256" key="2">
    <source>
        <dbReference type="ARBA" id="ARBA00012150"/>
    </source>
</evidence>
<feature type="active site" evidence="4">
    <location>
        <position position="18"/>
    </location>
</feature>
<dbReference type="PANTHER" id="PTHR47268:SF4">
    <property type="entry name" value="ACYLPHOSPHATASE"/>
    <property type="match status" value="1"/>
</dbReference>
<evidence type="ECO:0000313" key="8">
    <source>
        <dbReference type="Proteomes" id="UP000280296"/>
    </source>
</evidence>
<evidence type="ECO:0000256" key="4">
    <source>
        <dbReference type="PROSITE-ProRule" id="PRU00520"/>
    </source>
</evidence>
<evidence type="ECO:0000256" key="1">
    <source>
        <dbReference type="ARBA" id="ARBA00005614"/>
    </source>
</evidence>
<feature type="active site" evidence="4">
    <location>
        <position position="36"/>
    </location>
</feature>
<dbReference type="Proteomes" id="UP000280296">
    <property type="component" value="Unassembled WGS sequence"/>
</dbReference>
<dbReference type="RefSeq" id="WP_126724528.1">
    <property type="nucleotide sequence ID" value="NZ_RYZH01000009.1"/>
</dbReference>
<comment type="similarity">
    <text evidence="1 5">Belongs to the acylphosphatase family.</text>
</comment>
<evidence type="ECO:0000313" key="7">
    <source>
        <dbReference type="EMBL" id="RUL88601.1"/>
    </source>
</evidence>
<evidence type="ECO:0000256" key="3">
    <source>
        <dbReference type="ARBA" id="ARBA00047645"/>
    </source>
</evidence>
<evidence type="ECO:0000256" key="5">
    <source>
        <dbReference type="RuleBase" id="RU004168"/>
    </source>
</evidence>
<dbReference type="InterPro" id="IPR001792">
    <property type="entry name" value="Acylphosphatase-like_dom"/>
</dbReference>
<gene>
    <name evidence="7" type="ORF">TsocGM_06675</name>
</gene>
<feature type="domain" description="Acylphosphatase-like" evidence="6">
    <location>
        <begin position="3"/>
        <end position="89"/>
    </location>
</feature>
<reference evidence="7 8" key="2">
    <citation type="submission" date="2019-01" db="EMBL/GenBank/DDBJ databases">
        <title>Tautonia sociabilis, a novel thermotolerant planctomycete of Isosphaeraceae family, isolated from a 4000 m deep subterranean habitat.</title>
        <authorList>
            <person name="Kovaleva O.L."/>
            <person name="Elcheninov A.G."/>
            <person name="Van Heerden E."/>
            <person name="Toshchakov S.V."/>
            <person name="Novikov A."/>
            <person name="Bonch-Osmolovskaya E.A."/>
            <person name="Kublanov I.V."/>
        </authorList>
    </citation>
    <scope>NUCLEOTIDE SEQUENCE [LARGE SCALE GENOMIC DNA]</scope>
    <source>
        <strain evidence="7 8">GM2012</strain>
    </source>
</reference>
<dbReference type="InterPro" id="IPR036046">
    <property type="entry name" value="Acylphosphatase-like_dom_sf"/>
</dbReference>